<keyword evidence="3" id="KW-1185">Reference proteome</keyword>
<dbReference type="EMBL" id="JBHRZF010000007">
    <property type="protein sequence ID" value="MFC3859270.1"/>
    <property type="molecule type" value="Genomic_DNA"/>
</dbReference>
<feature type="region of interest" description="Disordered" evidence="1">
    <location>
        <begin position="45"/>
        <end position="64"/>
    </location>
</feature>
<evidence type="ECO:0000313" key="3">
    <source>
        <dbReference type="Proteomes" id="UP001595748"/>
    </source>
</evidence>
<dbReference type="RefSeq" id="WP_380075435.1">
    <property type="nucleotide sequence ID" value="NZ_JBHRZF010000007.1"/>
</dbReference>
<feature type="non-terminal residue" evidence="2">
    <location>
        <position position="1"/>
    </location>
</feature>
<proteinExistence type="predicted"/>
<evidence type="ECO:0000313" key="2">
    <source>
        <dbReference type="EMBL" id="MFC3859270.1"/>
    </source>
</evidence>
<sequence>VFECLHLKKLPKHASTPLCGTTLFGSHDEKLLVDRGTAERRAWKERAAPEGVSGGWKVGKTQRG</sequence>
<dbReference type="Proteomes" id="UP001595748">
    <property type="component" value="Unassembled WGS sequence"/>
</dbReference>
<name>A0ABV8A4T7_9DEIO</name>
<gene>
    <name evidence="2" type="ORF">ACFOPQ_00595</name>
</gene>
<comment type="caution">
    <text evidence="2">The sequence shown here is derived from an EMBL/GenBank/DDBJ whole genome shotgun (WGS) entry which is preliminary data.</text>
</comment>
<protein>
    <submittedName>
        <fullName evidence="2">Uncharacterized protein</fullName>
    </submittedName>
</protein>
<organism evidence="2 3">
    <name type="scientific">Deinococcus antarcticus</name>
    <dbReference type="NCBI Taxonomy" id="1298767"/>
    <lineage>
        <taxon>Bacteria</taxon>
        <taxon>Thermotogati</taxon>
        <taxon>Deinococcota</taxon>
        <taxon>Deinococci</taxon>
        <taxon>Deinococcales</taxon>
        <taxon>Deinococcaceae</taxon>
        <taxon>Deinococcus</taxon>
    </lineage>
</organism>
<reference evidence="3" key="1">
    <citation type="journal article" date="2019" name="Int. J. Syst. Evol. Microbiol.">
        <title>The Global Catalogue of Microorganisms (GCM) 10K type strain sequencing project: providing services to taxonomists for standard genome sequencing and annotation.</title>
        <authorList>
            <consortium name="The Broad Institute Genomics Platform"/>
            <consortium name="The Broad Institute Genome Sequencing Center for Infectious Disease"/>
            <person name="Wu L."/>
            <person name="Ma J."/>
        </authorList>
    </citation>
    <scope>NUCLEOTIDE SEQUENCE [LARGE SCALE GENOMIC DNA]</scope>
    <source>
        <strain evidence="3">CCTCC AB 2013263</strain>
    </source>
</reference>
<evidence type="ECO:0000256" key="1">
    <source>
        <dbReference type="SAM" id="MobiDB-lite"/>
    </source>
</evidence>
<accession>A0ABV8A4T7</accession>